<proteinExistence type="predicted"/>
<keyword evidence="1" id="KW-0175">Coiled coil</keyword>
<dbReference type="EMBL" id="JBHUOR010000018">
    <property type="protein sequence ID" value="MFD2867475.1"/>
    <property type="molecule type" value="Genomic_DNA"/>
</dbReference>
<feature type="coiled-coil region" evidence="1">
    <location>
        <begin position="78"/>
        <end position="128"/>
    </location>
</feature>
<organism evidence="2 3">
    <name type="scientific">Kurthia populi</name>
    <dbReference type="NCBI Taxonomy" id="1562132"/>
    <lineage>
        <taxon>Bacteria</taxon>
        <taxon>Bacillati</taxon>
        <taxon>Bacillota</taxon>
        <taxon>Bacilli</taxon>
        <taxon>Bacillales</taxon>
        <taxon>Caryophanaceae</taxon>
        <taxon>Kurthia</taxon>
    </lineage>
</organism>
<reference evidence="3" key="1">
    <citation type="journal article" date="2019" name="Int. J. Syst. Evol. Microbiol.">
        <title>The Global Catalogue of Microorganisms (GCM) 10K type strain sequencing project: providing services to taxonomists for standard genome sequencing and annotation.</title>
        <authorList>
            <consortium name="The Broad Institute Genomics Platform"/>
            <consortium name="The Broad Institute Genome Sequencing Center for Infectious Disease"/>
            <person name="Wu L."/>
            <person name="Ma J."/>
        </authorList>
    </citation>
    <scope>NUCLEOTIDE SEQUENCE [LARGE SCALE GENOMIC DNA]</scope>
    <source>
        <strain evidence="3">KCTC 33522</strain>
    </source>
</reference>
<comment type="caution">
    <text evidence="2">The sequence shown here is derived from an EMBL/GenBank/DDBJ whole genome shotgun (WGS) entry which is preliminary data.</text>
</comment>
<gene>
    <name evidence="2" type="ORF">ACFSY7_03025</name>
</gene>
<evidence type="ECO:0000256" key="1">
    <source>
        <dbReference type="SAM" id="Coils"/>
    </source>
</evidence>
<evidence type="ECO:0000313" key="2">
    <source>
        <dbReference type="EMBL" id="MFD2867475.1"/>
    </source>
</evidence>
<name>A0ABW5XWY0_9BACL</name>
<evidence type="ECO:0008006" key="4">
    <source>
        <dbReference type="Google" id="ProtNLM"/>
    </source>
</evidence>
<dbReference type="Proteomes" id="UP001597568">
    <property type="component" value="Unassembled WGS sequence"/>
</dbReference>
<dbReference type="RefSeq" id="WP_380146764.1">
    <property type="nucleotide sequence ID" value="NZ_JBHUOR010000018.1"/>
</dbReference>
<accession>A0ABW5XWY0</accession>
<evidence type="ECO:0000313" key="3">
    <source>
        <dbReference type="Proteomes" id="UP001597568"/>
    </source>
</evidence>
<sequence>MALRDLDIDIDLEVDGSELATVNSQIDALIAKLSFFDDDINIDVNLHDNGALAQIQLLQQQTGQLDNNTIDINAILDNAEIMAQLQALQQQINNVDNDDITIDVHAEYAETLAQLQALQQQVNSLDANDVFIDVDIETHTNDILALRAHLRMLELQARNINVDLDTAGAHAQLAILQAHINGIRGPDLNVGGGFNIGNILSPNLFGMGVKLTAILIALPAIASLAQVAVGAIGALGVAIGVVAGGLLGLASAATIAFGGIMGVGMLAISTITPLYEKNAKLTAQQVELKKQTDGVVNSWNDLKESMQPAMFDVVSSGAKAVNTALGASQPILQAASKAVAGLMDNLNASFKGAEMQNFFDYLQRSIGPLTMNIGNGLGNAFKGVLNTMTALEPLTSWMGQGFENMMGRFSNWTAGLQGSDKMTAFIDYVKVNLPKLGSIIGDATDGIVNFFAAFSGSASGGFDWMADLMADFSNWSANLGNNEGFQKMLSDISRDGPKVAEVIGNVTTNIMDMTAALSSVGDGAVWDFLTDMTSGKNIPKLDFAEIFKGGALGMGLDALGIDIDWSKILGLDSLGNLASDIGSKISSLFNNLGSDIYQAIQGSNMPSFLKDGLSKMFEGFDMTLPDATVDNMVQGAMTQVENAFNGGGSKPFEAELSLFQGKEVEVDVGANTTQAQADVKNIEADKIEAKVSADTAQAQSQLNSMKATPIKIKADSSAIAASIQNMPNARVKVTADTASLTNSIGNLPDARISLKADTIKITNNIAPVNVPANLSSINTSGLGPVKLPVTPMFAGGGSGINFNWPPMPKFTFPSLPKFSWPAMPKFSWPALPKWTWPPMPKFSWPPMPRFSWPPFPRFSWPPMPTVKVNVSGAGANGSHASGLGRVPFDGYMGELHKNESVLTASQSQGLRDAGVLRGDGTSPTVDLSAVASSAPVVSGGGTNAQVTNHNSVTIVVQGGGDAQTTATSVREEIENWFASVQDVMPPIMEV</sequence>
<keyword evidence="3" id="KW-1185">Reference proteome</keyword>
<protein>
    <recommendedName>
        <fullName evidence="4">Phage-related protein</fullName>
    </recommendedName>
</protein>